<comment type="caution">
    <text evidence="1">The sequence shown here is derived from an EMBL/GenBank/DDBJ whole genome shotgun (WGS) entry which is preliminary data.</text>
</comment>
<gene>
    <name evidence="1" type="ORF">GQ43DRAFT_76865</name>
</gene>
<dbReference type="AlphaFoldDB" id="A0A9P4JJR6"/>
<keyword evidence="2" id="KW-1185">Reference proteome</keyword>
<dbReference type="OrthoDB" id="5313995at2759"/>
<evidence type="ECO:0000313" key="1">
    <source>
        <dbReference type="EMBL" id="KAF2200385.1"/>
    </source>
</evidence>
<dbReference type="EMBL" id="ML994025">
    <property type="protein sequence ID" value="KAF2200385.1"/>
    <property type="molecule type" value="Genomic_DNA"/>
</dbReference>
<evidence type="ECO:0000313" key="2">
    <source>
        <dbReference type="Proteomes" id="UP000799536"/>
    </source>
</evidence>
<organism evidence="1 2">
    <name type="scientific">Delitschia confertaspora ATCC 74209</name>
    <dbReference type="NCBI Taxonomy" id="1513339"/>
    <lineage>
        <taxon>Eukaryota</taxon>
        <taxon>Fungi</taxon>
        <taxon>Dikarya</taxon>
        <taxon>Ascomycota</taxon>
        <taxon>Pezizomycotina</taxon>
        <taxon>Dothideomycetes</taxon>
        <taxon>Pleosporomycetidae</taxon>
        <taxon>Pleosporales</taxon>
        <taxon>Delitschiaceae</taxon>
        <taxon>Delitschia</taxon>
    </lineage>
</organism>
<sequence length="108" mass="12247">MVSEGAQPQHRGRQARHTSINSLVRLLFPATAFHDLPQYSTSSHLFNLSLQPESESLQFLSDRTTPLNTTAITMTSAIPSFYRIFFTRIDPLIDLHGAYMDFFDQSTP</sequence>
<proteinExistence type="predicted"/>
<accession>A0A9P4JJR6</accession>
<name>A0A9P4JJR6_9PLEO</name>
<reference evidence="1" key="1">
    <citation type="journal article" date="2020" name="Stud. Mycol.">
        <title>101 Dothideomycetes genomes: a test case for predicting lifestyles and emergence of pathogens.</title>
        <authorList>
            <person name="Haridas S."/>
            <person name="Albert R."/>
            <person name="Binder M."/>
            <person name="Bloem J."/>
            <person name="Labutti K."/>
            <person name="Salamov A."/>
            <person name="Andreopoulos B."/>
            <person name="Baker S."/>
            <person name="Barry K."/>
            <person name="Bills G."/>
            <person name="Bluhm B."/>
            <person name="Cannon C."/>
            <person name="Castanera R."/>
            <person name="Culley D."/>
            <person name="Daum C."/>
            <person name="Ezra D."/>
            <person name="Gonzalez J."/>
            <person name="Henrissat B."/>
            <person name="Kuo A."/>
            <person name="Liang C."/>
            <person name="Lipzen A."/>
            <person name="Lutzoni F."/>
            <person name="Magnuson J."/>
            <person name="Mondo S."/>
            <person name="Nolan M."/>
            <person name="Ohm R."/>
            <person name="Pangilinan J."/>
            <person name="Park H.-J."/>
            <person name="Ramirez L."/>
            <person name="Alfaro M."/>
            <person name="Sun H."/>
            <person name="Tritt A."/>
            <person name="Yoshinaga Y."/>
            <person name="Zwiers L.-H."/>
            <person name="Turgeon B."/>
            <person name="Goodwin S."/>
            <person name="Spatafora J."/>
            <person name="Crous P."/>
            <person name="Grigoriev I."/>
        </authorList>
    </citation>
    <scope>NUCLEOTIDE SEQUENCE</scope>
    <source>
        <strain evidence="1">ATCC 74209</strain>
    </source>
</reference>
<dbReference type="Proteomes" id="UP000799536">
    <property type="component" value="Unassembled WGS sequence"/>
</dbReference>
<protein>
    <submittedName>
        <fullName evidence="1">Uncharacterized protein</fullName>
    </submittedName>
</protein>